<dbReference type="CDD" id="cd06223">
    <property type="entry name" value="PRTases_typeI"/>
    <property type="match status" value="1"/>
</dbReference>
<keyword evidence="3" id="KW-0328">Glycosyltransferase</keyword>
<feature type="domain" description="Orotate phosphoribosyltransferase-like" evidence="2">
    <location>
        <begin position="44"/>
        <end position="255"/>
    </location>
</feature>
<keyword evidence="3" id="KW-0808">Transferase</keyword>
<dbReference type="InterPro" id="IPR011214">
    <property type="entry name" value="UCP020967"/>
</dbReference>
<dbReference type="PIRSF" id="PIRSF020967">
    <property type="entry name" value="UCP020967"/>
    <property type="match status" value="1"/>
</dbReference>
<proteinExistence type="predicted"/>
<dbReference type="Pfam" id="PF15609">
    <property type="entry name" value="PRTase_2"/>
    <property type="match status" value="1"/>
</dbReference>
<gene>
    <name evidence="3" type="ORF">GJU41_09235</name>
</gene>
<evidence type="ECO:0000313" key="4">
    <source>
        <dbReference type="Proteomes" id="UP000441585"/>
    </source>
</evidence>
<comment type="caution">
    <text evidence="3">The sequence shown here is derived from an EMBL/GenBank/DDBJ whole genome shotgun (WGS) entry which is preliminary data.</text>
</comment>
<dbReference type="InterPro" id="IPR029057">
    <property type="entry name" value="PRTase-like"/>
</dbReference>
<dbReference type="InterPro" id="IPR000836">
    <property type="entry name" value="PRTase_dom"/>
</dbReference>
<organism evidence="3 4">
    <name type="scientific">Metabacillus idriensis</name>
    <dbReference type="NCBI Taxonomy" id="324768"/>
    <lineage>
        <taxon>Bacteria</taxon>
        <taxon>Bacillati</taxon>
        <taxon>Bacillota</taxon>
        <taxon>Bacilli</taxon>
        <taxon>Bacillales</taxon>
        <taxon>Bacillaceae</taxon>
        <taxon>Metabacillus</taxon>
    </lineage>
</organism>
<dbReference type="AlphaFoldDB" id="A0A6I2MEI6"/>
<dbReference type="InterPro" id="IPR022537">
    <property type="entry name" value="TRSP_dom"/>
</dbReference>
<dbReference type="GO" id="GO:0016757">
    <property type="term" value="F:glycosyltransferase activity"/>
    <property type="evidence" value="ECO:0007669"/>
    <property type="project" value="UniProtKB-KW"/>
</dbReference>
<accession>A0A6I2MEI6</accession>
<protein>
    <submittedName>
        <fullName evidence="3">Adenine/guanine phosphoribosyltransferase</fullName>
    </submittedName>
</protein>
<name>A0A6I2MEI6_9BACI</name>
<keyword evidence="4" id="KW-1185">Reference proteome</keyword>
<dbReference type="Gene3D" id="3.40.50.2020">
    <property type="match status" value="1"/>
</dbReference>
<dbReference type="Pfam" id="PF12500">
    <property type="entry name" value="TRSP"/>
    <property type="match status" value="1"/>
</dbReference>
<reference evidence="3 4" key="1">
    <citation type="submission" date="2019-11" db="EMBL/GenBank/DDBJ databases">
        <title>Bacillus idriensis genome.</title>
        <authorList>
            <person name="Konopka E.N."/>
            <person name="Newman J.D."/>
        </authorList>
    </citation>
    <scope>NUCLEOTIDE SEQUENCE [LARGE SCALE GENOMIC DNA]</scope>
    <source>
        <strain evidence="3 4">DSM 19097</strain>
    </source>
</reference>
<dbReference type="SUPFAM" id="SSF53271">
    <property type="entry name" value="PRTase-like"/>
    <property type="match status" value="1"/>
</dbReference>
<sequence>MSSNHLLTLSAKQQTSNYTFDLLGKLSVEIELTSNPYLLPLENLFSMAARINKKRGFLFVSKVLGKHIPVNPTLALLTGQALAARYMEVVHGETHPERDQILACLNGEPIQKSEYRHALREPALFIGFAETATALGHAVFENFEHASFFHTTREIVSGMDSIINFEEEHSHATSHRCYVDEGLFENASPIVLVDDEVTTGKTALNIIESIQAKYPRREYTVVSILDWRSEEDQQRFKETEERLGVKIHTVSLVTGLITTTGNPVAENQGGKEEGSSVSETEINEIYLSSEDGVTPYSSKLLSAPYLTHTGRFGLSDQEQLRVDEYCQHAAASLLEFRKGKKTLCLGTGEFMYVPMKTASFMGEGIFYQSTTRSPIHPVDREDYAVKSAYPYTNPEDGETANYFYNAEQNQYDEVFVFFERSVLGDHMQSMMKQLKSVFPIINLVFFSTNKKGSAADE</sequence>
<dbReference type="InterPro" id="IPR041688">
    <property type="entry name" value="PRTase_2"/>
</dbReference>
<dbReference type="EMBL" id="WKKF01000002">
    <property type="protein sequence ID" value="MRX54153.1"/>
    <property type="molecule type" value="Genomic_DNA"/>
</dbReference>
<dbReference type="Proteomes" id="UP000441585">
    <property type="component" value="Unassembled WGS sequence"/>
</dbReference>
<feature type="domain" description="TRSP" evidence="1">
    <location>
        <begin position="309"/>
        <end position="434"/>
    </location>
</feature>
<evidence type="ECO:0000259" key="2">
    <source>
        <dbReference type="Pfam" id="PF15609"/>
    </source>
</evidence>
<dbReference type="RefSeq" id="WP_154318412.1">
    <property type="nucleotide sequence ID" value="NZ_CAJGAA010000002.1"/>
</dbReference>
<evidence type="ECO:0000313" key="3">
    <source>
        <dbReference type="EMBL" id="MRX54153.1"/>
    </source>
</evidence>
<evidence type="ECO:0000259" key="1">
    <source>
        <dbReference type="Pfam" id="PF12500"/>
    </source>
</evidence>